<name>A0ABP6SDT4_9ACTN</name>
<dbReference type="SUPFAM" id="SSF52833">
    <property type="entry name" value="Thioredoxin-like"/>
    <property type="match status" value="1"/>
</dbReference>
<dbReference type="PANTHER" id="PTHR46388:SF2">
    <property type="entry name" value="NHL REPEAT-CONTAINING PROTEIN 2"/>
    <property type="match status" value="1"/>
</dbReference>
<dbReference type="InterPro" id="IPR013766">
    <property type="entry name" value="Thioredoxin_domain"/>
</dbReference>
<protein>
    <submittedName>
        <fullName evidence="3">Redoxin domain-containing protein</fullName>
    </submittedName>
</protein>
<dbReference type="InterPro" id="IPR001258">
    <property type="entry name" value="NHL_repeat"/>
</dbReference>
<sequence>MNDAAHTSRRARVRAPELIGKGGWINTGGKDLTLADLRGKCVVVDFWTFCCVNCLHVLDELRELEEKHRDTVVIIGVHSPKFVHEADHQAVVDAVERYDVEHPVLDDPELATWKQYAVRAWPTLVVIDPEGYVVAQHAGEGHAHAIERLVEELEAEHEAKGTLRRGDGPYVAPEPVATHLRFPGKALALDGGGFLISDTTRHQLVELAEDGETVVRRIGTGERGFTDSPAAFNEPQGPALLPDGKVIVADTVNHALRTYDPATGEVATVAGTGRQWWRGSPTSGPAREVDLSSPWDVAWFAGRVWIAMAGVHQLWTYDPEAGTVQVAAGTTNEGLVDGPAAEAWFAQPSGLAATEERLWLADSETSALRYVERDGDGFAVRTAVGTGLFDFGHRDGAAEQALFQHPLGVTALPDGSVAVSDTYNHALRRYDPATGEVTTLATDLREPSDAVLAGDDIVVVESARHRLTRLRLPEEAVRVEAVAHRTQRAATEVAPGTLRLDVVFQAPDGQKLDTRYGPSTRLLVSSTPPELLTAGEGAGTDLSRELTLNPDVTEGVLHVSAMAASCDDTESDSGSAAGANEYPACHVHQQDWGVPVRVTTDGVPRLPLVLAGMDQ</sequence>
<accession>A0ABP6SDT4</accession>
<dbReference type="Pfam" id="PF13905">
    <property type="entry name" value="Thioredoxin_8"/>
    <property type="match status" value="1"/>
</dbReference>
<reference evidence="4" key="1">
    <citation type="journal article" date="2019" name="Int. J. Syst. Evol. Microbiol.">
        <title>The Global Catalogue of Microorganisms (GCM) 10K type strain sequencing project: providing services to taxonomists for standard genome sequencing and annotation.</title>
        <authorList>
            <consortium name="The Broad Institute Genomics Platform"/>
            <consortium name="The Broad Institute Genome Sequencing Center for Infectious Disease"/>
            <person name="Wu L."/>
            <person name="Ma J."/>
        </authorList>
    </citation>
    <scope>NUCLEOTIDE SEQUENCE [LARGE SCALE GENOMIC DNA]</scope>
    <source>
        <strain evidence="4">JCM 9651</strain>
    </source>
</reference>
<gene>
    <name evidence="3" type="ORF">GCM10020367_33320</name>
</gene>
<evidence type="ECO:0000256" key="1">
    <source>
        <dbReference type="ARBA" id="ARBA00022737"/>
    </source>
</evidence>
<keyword evidence="4" id="KW-1185">Reference proteome</keyword>
<evidence type="ECO:0000313" key="3">
    <source>
        <dbReference type="EMBL" id="GAA3373430.1"/>
    </source>
</evidence>
<dbReference type="Gene3D" id="2.120.10.30">
    <property type="entry name" value="TolB, C-terminal domain"/>
    <property type="match status" value="1"/>
</dbReference>
<dbReference type="SUPFAM" id="SSF101898">
    <property type="entry name" value="NHL repeat"/>
    <property type="match status" value="1"/>
</dbReference>
<feature type="domain" description="Thioredoxin" evidence="2">
    <location>
        <begin position="9"/>
        <end position="155"/>
    </location>
</feature>
<keyword evidence="1" id="KW-0677">Repeat</keyword>
<dbReference type="PANTHER" id="PTHR46388">
    <property type="entry name" value="NHL REPEAT-CONTAINING PROTEIN 2"/>
    <property type="match status" value="1"/>
</dbReference>
<dbReference type="InterPro" id="IPR011042">
    <property type="entry name" value="6-blade_b-propeller_TolB-like"/>
</dbReference>
<organism evidence="3 4">
    <name type="scientific">Streptomyces sannanensis</name>
    <dbReference type="NCBI Taxonomy" id="285536"/>
    <lineage>
        <taxon>Bacteria</taxon>
        <taxon>Bacillati</taxon>
        <taxon>Actinomycetota</taxon>
        <taxon>Actinomycetes</taxon>
        <taxon>Kitasatosporales</taxon>
        <taxon>Streptomycetaceae</taxon>
        <taxon>Streptomyces</taxon>
    </lineage>
</organism>
<dbReference type="Gene3D" id="3.40.30.10">
    <property type="entry name" value="Glutaredoxin"/>
    <property type="match status" value="1"/>
</dbReference>
<dbReference type="PROSITE" id="PS51352">
    <property type="entry name" value="THIOREDOXIN_2"/>
    <property type="match status" value="1"/>
</dbReference>
<dbReference type="Pfam" id="PF01436">
    <property type="entry name" value="NHL"/>
    <property type="match status" value="1"/>
</dbReference>
<dbReference type="InterPro" id="IPR012336">
    <property type="entry name" value="Thioredoxin-like_fold"/>
</dbReference>
<evidence type="ECO:0000313" key="4">
    <source>
        <dbReference type="Proteomes" id="UP001499990"/>
    </source>
</evidence>
<dbReference type="EMBL" id="BAAAYL010000001">
    <property type="protein sequence ID" value="GAA3373430.1"/>
    <property type="molecule type" value="Genomic_DNA"/>
</dbReference>
<dbReference type="Proteomes" id="UP001499990">
    <property type="component" value="Unassembled WGS sequence"/>
</dbReference>
<dbReference type="CDD" id="cd14951">
    <property type="entry name" value="NHL-2_like"/>
    <property type="match status" value="1"/>
</dbReference>
<evidence type="ECO:0000259" key="2">
    <source>
        <dbReference type="PROSITE" id="PS51352"/>
    </source>
</evidence>
<dbReference type="RefSeq" id="WP_345038242.1">
    <property type="nucleotide sequence ID" value="NZ_BAAAYL010000001.1"/>
</dbReference>
<proteinExistence type="predicted"/>
<dbReference type="InterPro" id="IPR036249">
    <property type="entry name" value="Thioredoxin-like_sf"/>
</dbReference>
<dbReference type="InterPro" id="IPR045302">
    <property type="entry name" value="NHL2_NHL_rpt_dom"/>
</dbReference>
<comment type="caution">
    <text evidence="3">The sequence shown here is derived from an EMBL/GenBank/DDBJ whole genome shotgun (WGS) entry which is preliminary data.</text>
</comment>